<protein>
    <submittedName>
        <fullName evidence="8">Aldo/keto reductase</fullName>
    </submittedName>
</protein>
<dbReference type="FunFam" id="3.20.20.100:FF:000002">
    <property type="entry name" value="2,5-diketo-D-gluconic acid reductase A"/>
    <property type="match status" value="1"/>
</dbReference>
<dbReference type="InterPro" id="IPR023210">
    <property type="entry name" value="NADP_OxRdtase_dom"/>
</dbReference>
<evidence type="ECO:0000256" key="4">
    <source>
        <dbReference type="PIRSR" id="PIRSR000097-1"/>
    </source>
</evidence>
<dbReference type="Pfam" id="PF00248">
    <property type="entry name" value="Aldo_ket_red"/>
    <property type="match status" value="1"/>
</dbReference>
<dbReference type="Gene3D" id="3.20.20.100">
    <property type="entry name" value="NADP-dependent oxidoreductase domain"/>
    <property type="match status" value="1"/>
</dbReference>
<dbReference type="PANTHER" id="PTHR43827:SF3">
    <property type="entry name" value="NADP-DEPENDENT OXIDOREDUCTASE DOMAIN-CONTAINING PROTEIN"/>
    <property type="match status" value="1"/>
</dbReference>
<feature type="domain" description="NADP-dependent oxidoreductase" evidence="7">
    <location>
        <begin position="20"/>
        <end position="258"/>
    </location>
</feature>
<dbReference type="KEGG" id="scj:SCANT_v1c06500"/>
<dbReference type="PANTHER" id="PTHR43827">
    <property type="entry name" value="2,5-DIKETO-D-GLUCONIC ACID REDUCTASE"/>
    <property type="match status" value="1"/>
</dbReference>
<dbReference type="InterPro" id="IPR020471">
    <property type="entry name" value="AKR"/>
</dbReference>
<organism evidence="8 9">
    <name type="scientific">Spiroplasma cantharicola</name>
    <dbReference type="NCBI Taxonomy" id="362837"/>
    <lineage>
        <taxon>Bacteria</taxon>
        <taxon>Bacillati</taxon>
        <taxon>Mycoplasmatota</taxon>
        <taxon>Mollicutes</taxon>
        <taxon>Entomoplasmatales</taxon>
        <taxon>Spiroplasmataceae</taxon>
        <taxon>Spiroplasma</taxon>
    </lineage>
</organism>
<dbReference type="STRING" id="362837.SCANT_v1c06500"/>
<feature type="binding site" evidence="5">
    <location>
        <position position="112"/>
    </location>
    <ligand>
        <name>substrate</name>
    </ligand>
</feature>
<reference evidence="8 9" key="1">
    <citation type="journal article" date="2015" name="Genome Announc.">
        <title>Complete Genome Sequence of Spiroplasma cantharicola CC-1T (DSM 21588), a Bacterium Isolated from Soldier Beetle (Cantharis carolinus).</title>
        <authorList>
            <person name="Lo W.S."/>
            <person name="Liu P.Y."/>
            <person name="Kuo C.H."/>
        </authorList>
    </citation>
    <scope>NUCLEOTIDE SEQUENCE [LARGE SCALE GENOMIC DNA]</scope>
    <source>
        <strain evidence="8 9">CC-1</strain>
    </source>
</reference>
<evidence type="ECO:0000256" key="6">
    <source>
        <dbReference type="PIRSR" id="PIRSR000097-3"/>
    </source>
</evidence>
<evidence type="ECO:0000256" key="5">
    <source>
        <dbReference type="PIRSR" id="PIRSR000097-2"/>
    </source>
</evidence>
<sequence>MNKILNKTLKFNNGLEIPQIGLGTYELVDEQETLASIKAALKAGYKHIDTASIYNNHKIIAQAIKESGVERKTLFITSKVWNSHSKYEQAKQAIDEILKELEIDYIDLLLIHWPTEDRLECWKALEEALDQGKVKSIGVSNFQVHHLKELLENCRVKPVINQIELHPALQNLEVVKFCQANDILVESWGTMIRGKCFEVDELKLLAKKYNKSEAQICLRWALQLGYIIIPKSSKPVRVIDNIQIEDFELTNEDIQLIGTIKQQRVGPDPDNFDF</sequence>
<dbReference type="RefSeq" id="WP_053946310.1">
    <property type="nucleotide sequence ID" value="NZ_CP012622.1"/>
</dbReference>
<dbReference type="AlphaFoldDB" id="A0A0M5KEE2"/>
<keyword evidence="9" id="KW-1185">Reference proteome</keyword>
<gene>
    <name evidence="8" type="ORF">SCANT_v1c06500</name>
</gene>
<dbReference type="Proteomes" id="UP000063919">
    <property type="component" value="Chromosome"/>
</dbReference>
<evidence type="ECO:0000256" key="3">
    <source>
        <dbReference type="ARBA" id="ARBA00023002"/>
    </source>
</evidence>
<dbReference type="InterPro" id="IPR018170">
    <property type="entry name" value="Aldo/ket_reductase_CS"/>
</dbReference>
<name>A0A0M5KEE2_9MOLU</name>
<feature type="site" description="Lowers pKa of active site Tyr" evidence="6">
    <location>
        <position position="79"/>
    </location>
</feature>
<keyword evidence="3" id="KW-0560">Oxidoreductase</keyword>
<dbReference type="PRINTS" id="PR00069">
    <property type="entry name" value="ALDKETRDTASE"/>
</dbReference>
<evidence type="ECO:0000256" key="2">
    <source>
        <dbReference type="ARBA" id="ARBA00022857"/>
    </source>
</evidence>
<comment type="similarity">
    <text evidence="1">Belongs to the aldo/keto reductase family.</text>
</comment>
<dbReference type="EMBL" id="CP012622">
    <property type="protein sequence ID" value="ALD66556.1"/>
    <property type="molecule type" value="Genomic_DNA"/>
</dbReference>
<dbReference type="GO" id="GO:0016616">
    <property type="term" value="F:oxidoreductase activity, acting on the CH-OH group of donors, NAD or NADP as acceptor"/>
    <property type="evidence" value="ECO:0007669"/>
    <property type="project" value="UniProtKB-ARBA"/>
</dbReference>
<proteinExistence type="inferred from homology"/>
<feature type="active site" description="Proton donor" evidence="4">
    <location>
        <position position="54"/>
    </location>
</feature>
<evidence type="ECO:0000313" key="8">
    <source>
        <dbReference type="EMBL" id="ALD66556.1"/>
    </source>
</evidence>
<dbReference type="CDD" id="cd19071">
    <property type="entry name" value="AKR_AKR1-5-like"/>
    <property type="match status" value="1"/>
</dbReference>
<evidence type="ECO:0000259" key="7">
    <source>
        <dbReference type="Pfam" id="PF00248"/>
    </source>
</evidence>
<dbReference type="PROSITE" id="PS00062">
    <property type="entry name" value="ALDOKETO_REDUCTASE_2"/>
    <property type="match status" value="1"/>
</dbReference>
<accession>A0A0M5KEE2</accession>
<dbReference type="SUPFAM" id="SSF51430">
    <property type="entry name" value="NAD(P)-linked oxidoreductase"/>
    <property type="match status" value="1"/>
</dbReference>
<dbReference type="PATRIC" id="fig|362837.3.peg.666"/>
<dbReference type="OrthoDB" id="9804790at2"/>
<evidence type="ECO:0000256" key="1">
    <source>
        <dbReference type="ARBA" id="ARBA00007905"/>
    </source>
</evidence>
<dbReference type="PIRSF" id="PIRSF000097">
    <property type="entry name" value="AKR"/>
    <property type="match status" value="1"/>
</dbReference>
<dbReference type="InterPro" id="IPR036812">
    <property type="entry name" value="NAD(P)_OxRdtase_dom_sf"/>
</dbReference>
<evidence type="ECO:0000313" key="9">
    <source>
        <dbReference type="Proteomes" id="UP000063919"/>
    </source>
</evidence>
<keyword evidence="2" id="KW-0521">NADP</keyword>